<gene>
    <name evidence="3" type="ORF">Adt_39308</name>
</gene>
<dbReference type="InterPro" id="IPR012337">
    <property type="entry name" value="RNaseH-like_sf"/>
</dbReference>
<comment type="caution">
    <text evidence="3">The sequence shown here is derived from an EMBL/GenBank/DDBJ whole genome shotgun (WGS) entry which is preliminary data.</text>
</comment>
<organism evidence="3 4">
    <name type="scientific">Abeliophyllum distichum</name>
    <dbReference type="NCBI Taxonomy" id="126358"/>
    <lineage>
        <taxon>Eukaryota</taxon>
        <taxon>Viridiplantae</taxon>
        <taxon>Streptophyta</taxon>
        <taxon>Embryophyta</taxon>
        <taxon>Tracheophyta</taxon>
        <taxon>Spermatophyta</taxon>
        <taxon>Magnoliopsida</taxon>
        <taxon>eudicotyledons</taxon>
        <taxon>Gunneridae</taxon>
        <taxon>Pentapetalae</taxon>
        <taxon>asterids</taxon>
        <taxon>lamiids</taxon>
        <taxon>Lamiales</taxon>
        <taxon>Oleaceae</taxon>
        <taxon>Forsythieae</taxon>
        <taxon>Abeliophyllum</taxon>
    </lineage>
</organism>
<evidence type="ECO:0000313" key="4">
    <source>
        <dbReference type="Proteomes" id="UP001604336"/>
    </source>
</evidence>
<evidence type="ECO:0000313" key="3">
    <source>
        <dbReference type="EMBL" id="KAL2471172.1"/>
    </source>
</evidence>
<feature type="domain" description="Integrase catalytic" evidence="2">
    <location>
        <begin position="1"/>
        <end position="167"/>
    </location>
</feature>
<dbReference type="PANTHER" id="PTHR42648">
    <property type="entry name" value="TRANSPOSASE, PUTATIVE-RELATED"/>
    <property type="match status" value="1"/>
</dbReference>
<sequence>MDPSVDLETNLDNFSKLSQDLASCSEKFSDEHQTIILLNVLPDTFKDVRNAIEYDRDSLTIEIVANSLRIKNLDIQKQNLNSVKGEGLNKLHRILRHKIVPYTPQQNRVAERMNRTLLYKVRCMMISSGLPRSFWGEAVMIACHIVNLTPSAALNDKTTFEMWNNMPADYSSLRTFGCSAYSHQSEERPNPHSEIEVESDNNQTQTDLEESDETSPEFSIEHDFPVPDDSNLRNYQLARDRVRRNIRKLQR</sequence>
<dbReference type="InterPro" id="IPR036397">
    <property type="entry name" value="RNaseH_sf"/>
</dbReference>
<dbReference type="EMBL" id="JBFOLK010000012">
    <property type="protein sequence ID" value="KAL2471172.1"/>
    <property type="molecule type" value="Genomic_DNA"/>
</dbReference>
<proteinExistence type="predicted"/>
<feature type="compositionally biased region" description="Basic and acidic residues" evidence="1">
    <location>
        <begin position="184"/>
        <end position="195"/>
    </location>
</feature>
<dbReference type="SUPFAM" id="SSF53098">
    <property type="entry name" value="Ribonuclease H-like"/>
    <property type="match status" value="1"/>
</dbReference>
<dbReference type="PROSITE" id="PS50994">
    <property type="entry name" value="INTEGRASE"/>
    <property type="match status" value="1"/>
</dbReference>
<feature type="region of interest" description="Disordered" evidence="1">
    <location>
        <begin position="181"/>
        <end position="232"/>
    </location>
</feature>
<name>A0ABD1Q5S4_9LAMI</name>
<reference evidence="4" key="1">
    <citation type="submission" date="2024-07" db="EMBL/GenBank/DDBJ databases">
        <title>Two chromosome-level genome assemblies of Korean endemic species Abeliophyllum distichum and Forsythia ovata (Oleaceae).</title>
        <authorList>
            <person name="Jang H."/>
        </authorList>
    </citation>
    <scope>NUCLEOTIDE SEQUENCE [LARGE SCALE GENOMIC DNA]</scope>
</reference>
<accession>A0ABD1Q5S4</accession>
<evidence type="ECO:0000256" key="1">
    <source>
        <dbReference type="SAM" id="MobiDB-lite"/>
    </source>
</evidence>
<keyword evidence="4" id="KW-1185">Reference proteome</keyword>
<dbReference type="PANTHER" id="PTHR42648:SF28">
    <property type="entry name" value="TRANSPOSON-ENCODED PROTEIN WITH RIBONUCLEASE H-LIKE AND RETROVIRUS ZINC FINGER-LIKE DOMAINS"/>
    <property type="match status" value="1"/>
</dbReference>
<dbReference type="AlphaFoldDB" id="A0ABD1Q5S4"/>
<evidence type="ECO:0000259" key="2">
    <source>
        <dbReference type="PROSITE" id="PS50994"/>
    </source>
</evidence>
<protein>
    <submittedName>
        <fullName evidence="3">Integrase catalytic domain-containing protein</fullName>
    </submittedName>
</protein>
<dbReference type="Pfam" id="PF14223">
    <property type="entry name" value="Retrotran_gag_2"/>
    <property type="match status" value="1"/>
</dbReference>
<dbReference type="Proteomes" id="UP001604336">
    <property type="component" value="Unassembled WGS sequence"/>
</dbReference>
<dbReference type="InterPro" id="IPR039537">
    <property type="entry name" value="Retrotran_Ty1/copia-like"/>
</dbReference>
<dbReference type="InterPro" id="IPR001584">
    <property type="entry name" value="Integrase_cat-core"/>
</dbReference>
<dbReference type="Gene3D" id="3.30.420.10">
    <property type="entry name" value="Ribonuclease H-like superfamily/Ribonuclease H"/>
    <property type="match status" value="1"/>
</dbReference>